<feature type="transmembrane region" description="Helical" evidence="1">
    <location>
        <begin position="12"/>
        <end position="36"/>
    </location>
</feature>
<reference evidence="2 3" key="1">
    <citation type="submission" date="2022-08" db="EMBL/GenBank/DDBJ databases">
        <title>Paenibacillus endoradicis sp. nov., Paenibacillus radicibacter sp. nov and Paenibacillus pararadicis sp. nov., three cold-adapted plant growth-promoting bacteria isolated from root of Larix gmelinii in Great Khingan.</title>
        <authorList>
            <person name="Xue H."/>
        </authorList>
    </citation>
    <scope>NUCLEOTIDE SEQUENCE [LARGE SCALE GENOMIC DNA]</scope>
    <source>
        <strain evidence="2 3">N5-1-1-5</strain>
    </source>
</reference>
<keyword evidence="1" id="KW-0472">Membrane</keyword>
<evidence type="ECO:0000313" key="2">
    <source>
        <dbReference type="EMBL" id="MCR8635901.1"/>
    </source>
</evidence>
<keyword evidence="1" id="KW-0812">Transmembrane</keyword>
<name>A0ABT1YRV1_9BACL</name>
<dbReference type="Proteomes" id="UP001300012">
    <property type="component" value="Unassembled WGS sequence"/>
</dbReference>
<sequence>MELVKNTESKKQFSGLGLIILLGGLLTFLPFIYFMISWALGEVPNVAGGVTK</sequence>
<dbReference type="EMBL" id="JANQBD010000033">
    <property type="protein sequence ID" value="MCR8635901.1"/>
    <property type="molecule type" value="Genomic_DNA"/>
</dbReference>
<evidence type="ECO:0008006" key="4">
    <source>
        <dbReference type="Google" id="ProtNLM"/>
    </source>
</evidence>
<accession>A0ABT1YRV1</accession>
<protein>
    <recommendedName>
        <fullName evidence="4">Sugar ABC transporter permease</fullName>
    </recommendedName>
</protein>
<gene>
    <name evidence="2" type="ORF">NV381_32395</name>
</gene>
<dbReference type="RefSeq" id="WP_258217444.1">
    <property type="nucleotide sequence ID" value="NZ_JANQBD010000033.1"/>
</dbReference>
<proteinExistence type="predicted"/>
<organism evidence="2 3">
    <name type="scientific">Paenibacillus radicis</name>
    <name type="common">ex Xue et al. 2023</name>
    <dbReference type="NCBI Taxonomy" id="2972489"/>
    <lineage>
        <taxon>Bacteria</taxon>
        <taxon>Bacillati</taxon>
        <taxon>Bacillota</taxon>
        <taxon>Bacilli</taxon>
        <taxon>Bacillales</taxon>
        <taxon>Paenibacillaceae</taxon>
        <taxon>Paenibacillus</taxon>
    </lineage>
</organism>
<keyword evidence="3" id="KW-1185">Reference proteome</keyword>
<keyword evidence="1" id="KW-1133">Transmembrane helix</keyword>
<evidence type="ECO:0000256" key="1">
    <source>
        <dbReference type="SAM" id="Phobius"/>
    </source>
</evidence>
<evidence type="ECO:0000313" key="3">
    <source>
        <dbReference type="Proteomes" id="UP001300012"/>
    </source>
</evidence>
<comment type="caution">
    <text evidence="2">The sequence shown here is derived from an EMBL/GenBank/DDBJ whole genome shotgun (WGS) entry which is preliminary data.</text>
</comment>